<dbReference type="EMBL" id="RKLV01000001">
    <property type="protein sequence ID" value="MCX2818060.1"/>
    <property type="molecule type" value="Genomic_DNA"/>
</dbReference>
<organism evidence="2 3">
    <name type="scientific">Halorutilus salinus</name>
    <dbReference type="NCBI Taxonomy" id="2487751"/>
    <lineage>
        <taxon>Archaea</taxon>
        <taxon>Methanobacteriati</taxon>
        <taxon>Methanobacteriota</taxon>
        <taxon>Stenosarchaea group</taxon>
        <taxon>Halobacteria</taxon>
        <taxon>Halorutilales</taxon>
        <taxon>Halorutilaceae</taxon>
        <taxon>Halorutilus</taxon>
    </lineage>
</organism>
<dbReference type="Pfam" id="PF14337">
    <property type="entry name" value="Abi_alpha"/>
    <property type="match status" value="1"/>
</dbReference>
<reference evidence="2" key="1">
    <citation type="submission" date="2022-09" db="EMBL/GenBank/DDBJ databases">
        <title>Haloadaptaus new haloarchaeum isolated from saline soil.</title>
        <authorList>
            <person name="Duran-Viseras A."/>
            <person name="Sanchez-Porro C."/>
            <person name="Ventosa A."/>
        </authorList>
    </citation>
    <scope>NUCLEOTIDE SEQUENCE</scope>
    <source>
        <strain evidence="2">F3-133</strain>
    </source>
</reference>
<feature type="compositionally biased region" description="Basic and acidic residues" evidence="1">
    <location>
        <begin position="419"/>
        <end position="428"/>
    </location>
</feature>
<name>A0A9Q4GGS7_9EURY</name>
<evidence type="ECO:0000313" key="3">
    <source>
        <dbReference type="Proteomes" id="UP001149411"/>
    </source>
</evidence>
<accession>A0A9Q4GGS7</accession>
<feature type="compositionally biased region" description="Basic and acidic residues" evidence="1">
    <location>
        <begin position="25"/>
        <end position="55"/>
    </location>
</feature>
<feature type="region of interest" description="Disordered" evidence="1">
    <location>
        <begin position="378"/>
        <end position="428"/>
    </location>
</feature>
<dbReference type="Gene3D" id="3.30.110.190">
    <property type="match status" value="1"/>
</dbReference>
<evidence type="ECO:0000313" key="2">
    <source>
        <dbReference type="EMBL" id="MCX2818060.1"/>
    </source>
</evidence>
<gene>
    <name evidence="2" type="ORF">EGH25_01660</name>
</gene>
<comment type="caution">
    <text evidence="2">The sequence shown here is derived from an EMBL/GenBank/DDBJ whole genome shotgun (WGS) entry which is preliminary data.</text>
</comment>
<sequence length="428" mass="46581">MTEGNEDVPTEAADGEGDADGAEGVDVRVRRFGSRTRESERGSGHDAIDSGADLTERARSVVEAVLAGGEPPLGDEESEALVSVARNADTFPVAVEPDRIDGSLSAFGAALVEPAREPSEVDEAPSLLDVVRDALWVARIAVSTTRRLAGYSLRSGVRTGARMLQAVGTSRSLDEFLAESQRVALEEMDRVGVDFSEERRAKNGRQEGTVDVTDLRERGEHLLELSADVEYEESVHPAYPDILDQLSPDEARMLRYLATEGPQPVVDVRDSGWLPVTSELVGAGLSMVGTEAGCRYEDRTQAYLNNLQRLGLVWFSDEQVDDVRRYQLVEAQPKVMEARDECTRPKVVRRSIHLTPFGVDFCRFCLPLGVVSDDASSVYHPPQDRANGNGDGNRGDDEGGSFGDGLDDAGEVSNGDSIRNPHLDDHWE</sequence>
<protein>
    <submittedName>
        <fullName evidence="2">DUF4393 domain-containing protein</fullName>
    </submittedName>
</protein>
<feature type="compositionally biased region" description="Acidic residues" evidence="1">
    <location>
        <begin position="1"/>
        <end position="23"/>
    </location>
</feature>
<proteinExistence type="predicted"/>
<dbReference type="InterPro" id="IPR025506">
    <property type="entry name" value="Abi_alpha"/>
</dbReference>
<keyword evidence="3" id="KW-1185">Reference proteome</keyword>
<dbReference type="RefSeq" id="WP_266085678.1">
    <property type="nucleotide sequence ID" value="NZ_RKLV01000001.1"/>
</dbReference>
<dbReference type="Proteomes" id="UP001149411">
    <property type="component" value="Unassembled WGS sequence"/>
</dbReference>
<dbReference type="AlphaFoldDB" id="A0A9Q4GGS7"/>
<feature type="region of interest" description="Disordered" evidence="1">
    <location>
        <begin position="1"/>
        <end position="55"/>
    </location>
</feature>
<evidence type="ECO:0000256" key="1">
    <source>
        <dbReference type="SAM" id="MobiDB-lite"/>
    </source>
</evidence>